<gene>
    <name evidence="2" type="primary">Necator_chrIV.g16061</name>
    <name evidence="2" type="ORF">RB195_002765</name>
</gene>
<organism evidence="2 3">
    <name type="scientific">Necator americanus</name>
    <name type="common">Human hookworm</name>
    <dbReference type="NCBI Taxonomy" id="51031"/>
    <lineage>
        <taxon>Eukaryota</taxon>
        <taxon>Metazoa</taxon>
        <taxon>Ecdysozoa</taxon>
        <taxon>Nematoda</taxon>
        <taxon>Chromadorea</taxon>
        <taxon>Rhabditida</taxon>
        <taxon>Rhabditina</taxon>
        <taxon>Rhabditomorpha</taxon>
        <taxon>Strongyloidea</taxon>
        <taxon>Ancylostomatidae</taxon>
        <taxon>Bunostominae</taxon>
        <taxon>Necator</taxon>
    </lineage>
</organism>
<evidence type="ECO:0000313" key="2">
    <source>
        <dbReference type="EMBL" id="KAK6750988.1"/>
    </source>
</evidence>
<dbReference type="EMBL" id="JAVFWL010000004">
    <property type="protein sequence ID" value="KAK6750988.1"/>
    <property type="molecule type" value="Genomic_DNA"/>
</dbReference>
<evidence type="ECO:0000313" key="3">
    <source>
        <dbReference type="Proteomes" id="UP001303046"/>
    </source>
</evidence>
<feature type="transmembrane region" description="Helical" evidence="1">
    <location>
        <begin position="20"/>
        <end position="41"/>
    </location>
</feature>
<name>A0ABR1DKK7_NECAM</name>
<keyword evidence="3" id="KW-1185">Reference proteome</keyword>
<accession>A0ABR1DKK7</accession>
<comment type="caution">
    <text evidence="2">The sequence shown here is derived from an EMBL/GenBank/DDBJ whole genome shotgun (WGS) entry which is preliminary data.</text>
</comment>
<keyword evidence="1" id="KW-0812">Transmembrane</keyword>
<protein>
    <submittedName>
        <fullName evidence="2">Uncharacterized protein</fullName>
    </submittedName>
</protein>
<dbReference type="Proteomes" id="UP001303046">
    <property type="component" value="Unassembled WGS sequence"/>
</dbReference>
<sequence length="70" mass="7873">MLYPVAMSAIAVSMVFLPMIPTNVVIIRWLAVINLLILVVGGNAQLRELQMTTTELLFRKKIELRKGFDA</sequence>
<proteinExistence type="predicted"/>
<keyword evidence="1" id="KW-0472">Membrane</keyword>
<reference evidence="2 3" key="1">
    <citation type="submission" date="2023-08" db="EMBL/GenBank/DDBJ databases">
        <title>A Necator americanus chromosomal reference genome.</title>
        <authorList>
            <person name="Ilik V."/>
            <person name="Petrzelkova K.J."/>
            <person name="Pardy F."/>
            <person name="Fuh T."/>
            <person name="Niatou-Singa F.S."/>
            <person name="Gouil Q."/>
            <person name="Baker L."/>
            <person name="Ritchie M.E."/>
            <person name="Jex A.R."/>
            <person name="Gazzola D."/>
            <person name="Li H."/>
            <person name="Toshio Fujiwara R."/>
            <person name="Zhan B."/>
            <person name="Aroian R.V."/>
            <person name="Pafco B."/>
            <person name="Schwarz E.M."/>
        </authorList>
    </citation>
    <scope>NUCLEOTIDE SEQUENCE [LARGE SCALE GENOMIC DNA]</scope>
    <source>
        <strain evidence="2 3">Aroian</strain>
        <tissue evidence="2">Whole animal</tissue>
    </source>
</reference>
<evidence type="ECO:0000256" key="1">
    <source>
        <dbReference type="SAM" id="Phobius"/>
    </source>
</evidence>
<keyword evidence="1" id="KW-1133">Transmembrane helix</keyword>